<dbReference type="InterPro" id="IPR025365">
    <property type="entry name" value="DUF4269"/>
</dbReference>
<sequence length="199" mass="21526">MDWPEGLDTQSFSGIGRLATASLQGAQAADILDRFQILECLVDYGPEVVGTLPLGIDIATSDIDILCNVSGLDAFGLFADHAFGDFAGYTRHRRDATDHVDAAVVVRFECDGLPIEIFATDRPARKQYGFVHMLVEARILHVMGDGFARKIQDLKQTGIKTEPAFASLLRLDGDPYLALTKLADLSPSELCGRLGVSGI</sequence>
<dbReference type="Pfam" id="PF14091">
    <property type="entry name" value="DUF4269"/>
    <property type="match status" value="1"/>
</dbReference>
<dbReference type="Proteomes" id="UP000253061">
    <property type="component" value="Unassembled WGS sequence"/>
</dbReference>
<dbReference type="AlphaFoldDB" id="A0A367VAF5"/>
<protein>
    <submittedName>
        <fullName evidence="1">Uncharacterized protein</fullName>
    </submittedName>
</protein>
<comment type="caution">
    <text evidence="1">The sequence shown here is derived from an EMBL/GenBank/DDBJ whole genome shotgun (WGS) entry which is preliminary data.</text>
</comment>
<accession>A0A367VAF5</accession>
<reference evidence="1 2" key="1">
    <citation type="submission" date="2014-07" db="EMBL/GenBank/DDBJ databases">
        <title>Draft genome sequence of Thalassospira profundimaris R8-17.</title>
        <authorList>
            <person name="Lai Q."/>
            <person name="Shao Z."/>
        </authorList>
    </citation>
    <scope>NUCLEOTIDE SEQUENCE [LARGE SCALE GENOMIC DNA]</scope>
    <source>
        <strain evidence="1 2">R8-17</strain>
    </source>
</reference>
<dbReference type="EMBL" id="JPWB01000004">
    <property type="protein sequence ID" value="RCK22204.1"/>
    <property type="molecule type" value="Genomic_DNA"/>
</dbReference>
<gene>
    <name evidence="1" type="ORF">TH6_11060</name>
</gene>
<name>A0A367VAF5_9PROT</name>
<proteinExistence type="predicted"/>
<evidence type="ECO:0000313" key="1">
    <source>
        <dbReference type="EMBL" id="RCK22204.1"/>
    </source>
</evidence>
<evidence type="ECO:0000313" key="2">
    <source>
        <dbReference type="Proteomes" id="UP000253061"/>
    </source>
</evidence>
<organism evidence="1 2">
    <name type="scientific">Thalassospira profundimaris</name>
    <dbReference type="NCBI Taxonomy" id="502049"/>
    <lineage>
        <taxon>Bacteria</taxon>
        <taxon>Pseudomonadati</taxon>
        <taxon>Pseudomonadota</taxon>
        <taxon>Alphaproteobacteria</taxon>
        <taxon>Rhodospirillales</taxon>
        <taxon>Thalassospiraceae</taxon>
        <taxon>Thalassospira</taxon>
    </lineage>
</organism>